<organism evidence="2 3">
    <name type="scientific">Vibrio splendidus</name>
    <dbReference type="NCBI Taxonomy" id="29497"/>
    <lineage>
        <taxon>Bacteria</taxon>
        <taxon>Pseudomonadati</taxon>
        <taxon>Pseudomonadota</taxon>
        <taxon>Gammaproteobacteria</taxon>
        <taxon>Vibrionales</taxon>
        <taxon>Vibrionaceae</taxon>
        <taxon>Vibrio</taxon>
    </lineage>
</organism>
<feature type="signal peptide" evidence="1">
    <location>
        <begin position="1"/>
        <end position="18"/>
    </location>
</feature>
<sequence length="220" mass="25053">MKRLAIIATILVSSQVHAAKSDIKSQIMDKVRETAQEEAVGGAASESLGFLKGLVARAKSNAVRFQVHANDTRVYFAGDSADKITIHVPRKGTFNVPANLQAMTLPTNSVYVYFDNPNGPNPPYRIEYFPKLSRNMFTIDKTPIVKRSHVDKKRFPLIVNTYPRDAKVRILNIGPKYQRGMLLPPKYYRIEVTRKGHKRVVYNKRFNANNNVFHIELQRL</sequence>
<dbReference type="RefSeq" id="WP_108187302.1">
    <property type="nucleotide sequence ID" value="NZ_PIFK01000005.1"/>
</dbReference>
<protein>
    <submittedName>
        <fullName evidence="2">Uncharacterized protein</fullName>
    </submittedName>
</protein>
<name>A0A2T5F066_VIBSP</name>
<accession>A0A2T5F066</accession>
<dbReference type="CDD" id="cd00063">
    <property type="entry name" value="FN3"/>
    <property type="match status" value="1"/>
</dbReference>
<proteinExistence type="predicted"/>
<reference evidence="2 3" key="1">
    <citation type="submission" date="2017-11" db="EMBL/GenBank/DDBJ databases">
        <title>Population delineation of vibrios coincides with oyster pathogenicity.</title>
        <authorList>
            <person name="Bruto M."/>
            <person name="Labreuche Y."/>
            <person name="James A."/>
            <person name="Piel D."/>
            <person name="Chenivesse S."/>
            <person name="Petton B."/>
            <person name="Polz M.F."/>
            <person name="Le Roux F."/>
        </authorList>
    </citation>
    <scope>NUCLEOTIDE SEQUENCE [LARGE SCALE GENOMIC DNA]</scope>
    <source>
        <strain evidence="2 3">FF_144</strain>
    </source>
</reference>
<keyword evidence="1" id="KW-0732">Signal</keyword>
<gene>
    <name evidence="2" type="ORF">CWO07_03470</name>
</gene>
<dbReference type="InterPro" id="IPR003961">
    <property type="entry name" value="FN3_dom"/>
</dbReference>
<dbReference type="AlphaFoldDB" id="A0A2T5F066"/>
<dbReference type="Proteomes" id="UP000244197">
    <property type="component" value="Unassembled WGS sequence"/>
</dbReference>
<dbReference type="EMBL" id="PIFK01000005">
    <property type="protein sequence ID" value="PTP38928.1"/>
    <property type="molecule type" value="Genomic_DNA"/>
</dbReference>
<evidence type="ECO:0000313" key="2">
    <source>
        <dbReference type="EMBL" id="PTP38928.1"/>
    </source>
</evidence>
<feature type="chain" id="PRO_5015456644" evidence="1">
    <location>
        <begin position="19"/>
        <end position="220"/>
    </location>
</feature>
<evidence type="ECO:0000256" key="1">
    <source>
        <dbReference type="SAM" id="SignalP"/>
    </source>
</evidence>
<evidence type="ECO:0000313" key="3">
    <source>
        <dbReference type="Proteomes" id="UP000244197"/>
    </source>
</evidence>
<comment type="caution">
    <text evidence="2">The sequence shown here is derived from an EMBL/GenBank/DDBJ whole genome shotgun (WGS) entry which is preliminary data.</text>
</comment>